<evidence type="ECO:0000313" key="2">
    <source>
        <dbReference type="EMBL" id="KMZ70903.1"/>
    </source>
</evidence>
<organism evidence="2 3">
    <name type="scientific">Zostera marina</name>
    <name type="common">Eelgrass</name>
    <dbReference type="NCBI Taxonomy" id="29655"/>
    <lineage>
        <taxon>Eukaryota</taxon>
        <taxon>Viridiplantae</taxon>
        <taxon>Streptophyta</taxon>
        <taxon>Embryophyta</taxon>
        <taxon>Tracheophyta</taxon>
        <taxon>Spermatophyta</taxon>
        <taxon>Magnoliopsida</taxon>
        <taxon>Liliopsida</taxon>
        <taxon>Zosteraceae</taxon>
        <taxon>Zostera</taxon>
    </lineage>
</organism>
<sequence length="109" mass="12414">MLTIHPSLISKRRKNGVSRCGCCASIKMKRIDLSEDWIVKDIVLEHNHPLTTPSKLRYLPINRCISLASRLLYNFLSDVNVPVSQQTAYFSSQVGGIETWVARNWISII</sequence>
<evidence type="ECO:0000313" key="3">
    <source>
        <dbReference type="Proteomes" id="UP000036987"/>
    </source>
</evidence>
<dbReference type="PANTHER" id="PTHR47718:SF7">
    <property type="entry name" value="PROTEIN FAR1-RELATED SEQUENCE"/>
    <property type="match status" value="1"/>
</dbReference>
<dbReference type="Proteomes" id="UP000036987">
    <property type="component" value="Unassembled WGS sequence"/>
</dbReference>
<name>A0A0K9PPA3_ZOSMR</name>
<protein>
    <recommendedName>
        <fullName evidence="1">FAR1 domain-containing protein</fullName>
    </recommendedName>
</protein>
<dbReference type="InterPro" id="IPR004330">
    <property type="entry name" value="FAR1_DNA_bnd_dom"/>
</dbReference>
<evidence type="ECO:0000259" key="1">
    <source>
        <dbReference type="Pfam" id="PF03101"/>
    </source>
</evidence>
<reference evidence="3" key="1">
    <citation type="journal article" date="2016" name="Nature">
        <title>The genome of the seagrass Zostera marina reveals angiosperm adaptation to the sea.</title>
        <authorList>
            <person name="Olsen J.L."/>
            <person name="Rouze P."/>
            <person name="Verhelst B."/>
            <person name="Lin Y.-C."/>
            <person name="Bayer T."/>
            <person name="Collen J."/>
            <person name="Dattolo E."/>
            <person name="De Paoli E."/>
            <person name="Dittami S."/>
            <person name="Maumus F."/>
            <person name="Michel G."/>
            <person name="Kersting A."/>
            <person name="Lauritano C."/>
            <person name="Lohaus R."/>
            <person name="Toepel M."/>
            <person name="Tonon T."/>
            <person name="Vanneste K."/>
            <person name="Amirebrahimi M."/>
            <person name="Brakel J."/>
            <person name="Bostroem C."/>
            <person name="Chovatia M."/>
            <person name="Grimwood J."/>
            <person name="Jenkins J.W."/>
            <person name="Jueterbock A."/>
            <person name="Mraz A."/>
            <person name="Stam W.T."/>
            <person name="Tice H."/>
            <person name="Bornberg-Bauer E."/>
            <person name="Green P.J."/>
            <person name="Pearson G.A."/>
            <person name="Procaccini G."/>
            <person name="Duarte C.M."/>
            <person name="Schmutz J."/>
            <person name="Reusch T.B.H."/>
            <person name="Van de Peer Y."/>
        </authorList>
    </citation>
    <scope>NUCLEOTIDE SEQUENCE [LARGE SCALE GENOMIC DNA]</scope>
    <source>
        <strain evidence="3">cv. Finnish</strain>
    </source>
</reference>
<feature type="domain" description="FAR1" evidence="1">
    <location>
        <begin position="11"/>
        <end position="51"/>
    </location>
</feature>
<gene>
    <name evidence="2" type="ORF">ZOSMA_190G00030</name>
</gene>
<proteinExistence type="predicted"/>
<keyword evidence="3" id="KW-1185">Reference proteome</keyword>
<dbReference type="Pfam" id="PF03101">
    <property type="entry name" value="FAR1"/>
    <property type="match status" value="1"/>
</dbReference>
<dbReference type="AlphaFoldDB" id="A0A0K9PPA3"/>
<dbReference type="PANTHER" id="PTHR47718">
    <property type="entry name" value="OS01G0519700 PROTEIN"/>
    <property type="match status" value="1"/>
</dbReference>
<accession>A0A0K9PPA3</accession>
<comment type="caution">
    <text evidence="2">The sequence shown here is derived from an EMBL/GenBank/DDBJ whole genome shotgun (WGS) entry which is preliminary data.</text>
</comment>
<dbReference type="EMBL" id="LFYR01000696">
    <property type="protein sequence ID" value="KMZ70903.1"/>
    <property type="molecule type" value="Genomic_DNA"/>
</dbReference>